<dbReference type="PRINTS" id="PR00724">
    <property type="entry name" value="CRBOXYPTASEC"/>
</dbReference>
<dbReference type="AlphaFoldDB" id="A0A0V0QWS2"/>
<dbReference type="Gene3D" id="3.40.50.1820">
    <property type="entry name" value="alpha/beta hydrolase"/>
    <property type="match status" value="1"/>
</dbReference>
<organism evidence="3 4">
    <name type="scientific">Pseudocohnilembus persalinus</name>
    <name type="common">Ciliate</name>
    <dbReference type="NCBI Taxonomy" id="266149"/>
    <lineage>
        <taxon>Eukaryota</taxon>
        <taxon>Sar</taxon>
        <taxon>Alveolata</taxon>
        <taxon>Ciliophora</taxon>
        <taxon>Intramacronucleata</taxon>
        <taxon>Oligohymenophorea</taxon>
        <taxon>Scuticociliatia</taxon>
        <taxon>Philasterida</taxon>
        <taxon>Pseudocohnilembidae</taxon>
        <taxon>Pseudocohnilembus</taxon>
    </lineage>
</organism>
<dbReference type="InterPro" id="IPR001563">
    <property type="entry name" value="Peptidase_S10"/>
</dbReference>
<evidence type="ECO:0000256" key="1">
    <source>
        <dbReference type="ARBA" id="ARBA00009431"/>
    </source>
</evidence>
<dbReference type="SUPFAM" id="SSF53474">
    <property type="entry name" value="alpha/beta-Hydrolases"/>
    <property type="match status" value="1"/>
</dbReference>
<reference evidence="3 4" key="1">
    <citation type="journal article" date="2015" name="Sci. Rep.">
        <title>Genome of the facultative scuticociliatosis pathogen Pseudocohnilembus persalinus provides insight into its virulence through horizontal gene transfer.</title>
        <authorList>
            <person name="Xiong J."/>
            <person name="Wang G."/>
            <person name="Cheng J."/>
            <person name="Tian M."/>
            <person name="Pan X."/>
            <person name="Warren A."/>
            <person name="Jiang C."/>
            <person name="Yuan D."/>
            <person name="Miao W."/>
        </authorList>
    </citation>
    <scope>NUCLEOTIDE SEQUENCE [LARGE SCALE GENOMIC DNA]</scope>
    <source>
        <strain evidence="3">36N120E</strain>
    </source>
</reference>
<dbReference type="EMBL" id="LDAU01000094">
    <property type="protein sequence ID" value="KRX06644.1"/>
    <property type="molecule type" value="Genomic_DNA"/>
</dbReference>
<feature type="chain" id="PRO_5006867629" description="Alpha/Beta hydrolase protein" evidence="2">
    <location>
        <begin position="18"/>
        <end position="463"/>
    </location>
</feature>
<gene>
    <name evidence="3" type="ORF">PPERSA_13123</name>
</gene>
<dbReference type="InParanoid" id="A0A0V0QWS2"/>
<dbReference type="InterPro" id="IPR029058">
    <property type="entry name" value="AB_hydrolase_fold"/>
</dbReference>
<evidence type="ECO:0000313" key="4">
    <source>
        <dbReference type="Proteomes" id="UP000054937"/>
    </source>
</evidence>
<keyword evidence="4" id="KW-1185">Reference proteome</keyword>
<feature type="signal peptide" evidence="2">
    <location>
        <begin position="1"/>
        <end position="17"/>
    </location>
</feature>
<comment type="similarity">
    <text evidence="1">Belongs to the peptidase S10 family.</text>
</comment>
<comment type="caution">
    <text evidence="3">The sequence shown here is derived from an EMBL/GenBank/DDBJ whole genome shotgun (WGS) entry which is preliminary data.</text>
</comment>
<accession>A0A0V0QWS2</accession>
<keyword evidence="2" id="KW-0732">Signal</keyword>
<protein>
    <recommendedName>
        <fullName evidence="5">Alpha/Beta hydrolase protein</fullName>
    </recommendedName>
</protein>
<dbReference type="GO" id="GO:0004185">
    <property type="term" value="F:serine-type carboxypeptidase activity"/>
    <property type="evidence" value="ECO:0007669"/>
    <property type="project" value="InterPro"/>
</dbReference>
<evidence type="ECO:0008006" key="5">
    <source>
        <dbReference type="Google" id="ProtNLM"/>
    </source>
</evidence>
<evidence type="ECO:0000313" key="3">
    <source>
        <dbReference type="EMBL" id="KRX06644.1"/>
    </source>
</evidence>
<dbReference type="Proteomes" id="UP000054937">
    <property type="component" value="Unassembled WGS sequence"/>
</dbReference>
<dbReference type="PANTHER" id="PTHR11802:SF201">
    <property type="entry name" value="CARBOXYPEPTIDASE"/>
    <property type="match status" value="1"/>
</dbReference>
<evidence type="ECO:0000256" key="2">
    <source>
        <dbReference type="SAM" id="SignalP"/>
    </source>
</evidence>
<dbReference type="Pfam" id="PF00450">
    <property type="entry name" value="Peptidase_S10"/>
    <property type="match status" value="1"/>
</dbReference>
<dbReference type="GO" id="GO:0006508">
    <property type="term" value="P:proteolysis"/>
    <property type="evidence" value="ECO:0007669"/>
    <property type="project" value="InterPro"/>
</dbReference>
<dbReference type="OrthoDB" id="443318at2759"/>
<sequence>MIRHILIVLLAIACVFAQIKEHKINGDTQNFSEITSIYTDTWYSGYLEINSKTQMHYWFFPYENTDGSSTTQPLLVVLNQGPGCSSIGMNSIYGIGPFVYNKDSTKFEVNDYNWNLNANLLFIDAPGIGYSFSDDQKYTDSIMIQYYYDALQIFLQNYKSLQDTKVYFHGVGYAGLLVPRISLLIYNTNKSTSTTDLPIDIAGFIVGNPVTVKSEIPAVNYKFPFNKYAYLRDQGFLNWDMFDAFTAACGYDSTDFSNAGKEKCQKQIDKIEYMLVGLNLQDIMQDCENYVDEEGDYPKYSCYAQYSAEEFFNKESTKKALHVNEKFKGTYEVCTKLNYDIPSAIMFAYEELVQTGMRMWIYTGDQDAEVSFYGTLDWIEDLREDQGLADLVPYQSWFYQDVLESGQEAFVQNGGSYWKFDGMSFIRFKGCGQNAARCNVIGAQLMFKNFILGEDMPVDPFNL</sequence>
<proteinExistence type="inferred from homology"/>
<name>A0A0V0QWS2_PSEPJ</name>
<dbReference type="PANTHER" id="PTHR11802">
    <property type="entry name" value="SERINE PROTEASE FAMILY S10 SERINE CARBOXYPEPTIDASE"/>
    <property type="match status" value="1"/>
</dbReference>